<reference evidence="2" key="1">
    <citation type="journal article" date="2019" name="Int. J. Syst. Evol. Microbiol.">
        <title>The Global Catalogue of Microorganisms (GCM) 10K type strain sequencing project: providing services to taxonomists for standard genome sequencing and annotation.</title>
        <authorList>
            <consortium name="The Broad Institute Genomics Platform"/>
            <consortium name="The Broad Institute Genome Sequencing Center for Infectious Disease"/>
            <person name="Wu L."/>
            <person name="Ma J."/>
        </authorList>
    </citation>
    <scope>NUCLEOTIDE SEQUENCE [LARGE SCALE GENOMIC DNA]</scope>
    <source>
        <strain evidence="2">KCTC 52344</strain>
    </source>
</reference>
<dbReference type="EMBL" id="JBHULC010000043">
    <property type="protein sequence ID" value="MFD2524104.1"/>
    <property type="molecule type" value="Genomic_DNA"/>
</dbReference>
<sequence>MSEIRLIHDELVSYLFFYITTTFSSLLQQDLCRRITTVAGLLQGIVYSTTQEQQNLM</sequence>
<dbReference type="Proteomes" id="UP001597510">
    <property type="component" value="Unassembled WGS sequence"/>
</dbReference>
<evidence type="ECO:0000313" key="1">
    <source>
        <dbReference type="EMBL" id="MFD2524104.1"/>
    </source>
</evidence>
<keyword evidence="2" id="KW-1185">Reference proteome</keyword>
<evidence type="ECO:0000313" key="2">
    <source>
        <dbReference type="Proteomes" id="UP001597510"/>
    </source>
</evidence>
<comment type="caution">
    <text evidence="1">The sequence shown here is derived from an EMBL/GenBank/DDBJ whole genome shotgun (WGS) entry which is preliminary data.</text>
</comment>
<organism evidence="1 2">
    <name type="scientific">Emticicia soli</name>
    <dbReference type="NCBI Taxonomy" id="2027878"/>
    <lineage>
        <taxon>Bacteria</taxon>
        <taxon>Pseudomonadati</taxon>
        <taxon>Bacteroidota</taxon>
        <taxon>Cytophagia</taxon>
        <taxon>Cytophagales</taxon>
        <taxon>Leadbetterellaceae</taxon>
        <taxon>Emticicia</taxon>
    </lineage>
</organism>
<name>A0ABW5JFF7_9BACT</name>
<protein>
    <submittedName>
        <fullName evidence="1">Uncharacterized protein</fullName>
    </submittedName>
</protein>
<accession>A0ABW5JFF7</accession>
<gene>
    <name evidence="1" type="ORF">ACFSR2_24620</name>
</gene>
<proteinExistence type="predicted"/>